<evidence type="ECO:0000313" key="1">
    <source>
        <dbReference type="EMBL" id="EDN79417.1"/>
    </source>
</evidence>
<name>A7AY20_MEDG7</name>
<organism evidence="1 2">
    <name type="scientific">Mediterraneibacter gnavus (strain ATCC 29149 / DSM 114966 / JCM 6515 / VPI C7-9)</name>
    <name type="common">Ruminococcus gnavus</name>
    <dbReference type="NCBI Taxonomy" id="411470"/>
    <lineage>
        <taxon>Bacteria</taxon>
        <taxon>Bacillati</taxon>
        <taxon>Bacillota</taxon>
        <taxon>Clostridia</taxon>
        <taxon>Lachnospirales</taxon>
        <taxon>Lachnospiraceae</taxon>
        <taxon>Mediterraneibacter</taxon>
    </lineage>
</organism>
<reference evidence="1 2" key="1">
    <citation type="submission" date="2007-04" db="EMBL/GenBank/DDBJ databases">
        <authorList>
            <person name="Fulton L."/>
            <person name="Clifton S."/>
            <person name="Fulton B."/>
            <person name="Xu J."/>
            <person name="Minx P."/>
            <person name="Pepin K.H."/>
            <person name="Johnson M."/>
            <person name="Thiruvilangam P."/>
            <person name="Bhonagiri V."/>
            <person name="Nash W.E."/>
            <person name="Mardis E.R."/>
            <person name="Wilson R.K."/>
        </authorList>
    </citation>
    <scope>NUCLEOTIDE SEQUENCE [LARGE SCALE GENOMIC DNA]</scope>
    <source>
        <strain evidence="1 2">ATCC 29149</strain>
    </source>
</reference>
<gene>
    <name evidence="1" type="ORF">RUMGNA_00185</name>
</gene>
<dbReference type="EMBL" id="AAYG02000002">
    <property type="protein sequence ID" value="EDN79417.1"/>
    <property type="molecule type" value="Genomic_DNA"/>
</dbReference>
<dbReference type="PaxDb" id="411470-RUMGNA_00185"/>
<evidence type="ECO:0000313" key="2">
    <source>
        <dbReference type="Proteomes" id="UP000004410"/>
    </source>
</evidence>
<sequence length="43" mass="5261">MFYLPESQTLQKRKTTVVICNVNQWNKLLCSSYNKREVRKREK</sequence>
<dbReference type="AlphaFoldDB" id="A7AY20"/>
<proteinExistence type="predicted"/>
<comment type="caution">
    <text evidence="1">The sequence shown here is derived from an EMBL/GenBank/DDBJ whole genome shotgun (WGS) entry which is preliminary data.</text>
</comment>
<protein>
    <submittedName>
        <fullName evidence="1">Uncharacterized protein</fullName>
    </submittedName>
</protein>
<dbReference type="Proteomes" id="UP000004410">
    <property type="component" value="Unassembled WGS sequence"/>
</dbReference>
<reference evidence="1 2" key="2">
    <citation type="submission" date="2007-06" db="EMBL/GenBank/DDBJ databases">
        <title>Draft genome sequence of Ruminococcus gnavus (ATCC 29149).</title>
        <authorList>
            <person name="Sudarsanam P."/>
            <person name="Ley R."/>
            <person name="Guruge J."/>
            <person name="Turnbaugh P.J."/>
            <person name="Mahowald M."/>
            <person name="Liep D."/>
            <person name="Gordon J."/>
        </authorList>
    </citation>
    <scope>NUCLEOTIDE SEQUENCE [LARGE SCALE GENOMIC DNA]</scope>
    <source>
        <strain evidence="1 2">ATCC 29149</strain>
    </source>
</reference>
<accession>A7AY20</accession>